<evidence type="ECO:0000313" key="2">
    <source>
        <dbReference type="EMBL" id="MCS7480143.1"/>
    </source>
</evidence>
<dbReference type="CDD" id="cd04301">
    <property type="entry name" value="NAT_SF"/>
    <property type="match status" value="1"/>
</dbReference>
<dbReference type="EMBL" id="JANYMP010000012">
    <property type="protein sequence ID" value="MCS7480143.1"/>
    <property type="molecule type" value="Genomic_DNA"/>
</dbReference>
<dbReference type="AlphaFoldDB" id="A0A9X2VRF4"/>
<sequence>MLIRREVPGDVDVIRSVTEAAFAARPAGEHLLVDWLRADEGWIPALSLVAVVDDAVVGHVVCTRATVDDAPALGLGPLSVLPSHQRSGVGKALVHTVLGAADALDEPLVVLLGSPDYYSRFGFRLAASFGITPPVAEWAPHFQARALSAYDEGLRGAFRYSEPFDRL</sequence>
<organism evidence="2 3">
    <name type="scientific">Umezawaea endophytica</name>
    <dbReference type="NCBI Taxonomy" id="1654476"/>
    <lineage>
        <taxon>Bacteria</taxon>
        <taxon>Bacillati</taxon>
        <taxon>Actinomycetota</taxon>
        <taxon>Actinomycetes</taxon>
        <taxon>Pseudonocardiales</taxon>
        <taxon>Pseudonocardiaceae</taxon>
        <taxon>Umezawaea</taxon>
    </lineage>
</organism>
<name>A0A9X2VRF4_9PSEU</name>
<dbReference type="PROSITE" id="PS51186">
    <property type="entry name" value="GNAT"/>
    <property type="match status" value="1"/>
</dbReference>
<dbReference type="Pfam" id="PF13508">
    <property type="entry name" value="Acetyltransf_7"/>
    <property type="match status" value="1"/>
</dbReference>
<gene>
    <name evidence="2" type="ORF">NZH93_25080</name>
</gene>
<dbReference type="InterPro" id="IPR016181">
    <property type="entry name" value="Acyl_CoA_acyltransferase"/>
</dbReference>
<feature type="domain" description="N-acetyltransferase" evidence="1">
    <location>
        <begin position="1"/>
        <end position="165"/>
    </location>
</feature>
<reference evidence="2" key="1">
    <citation type="submission" date="2022-08" db="EMBL/GenBank/DDBJ databases">
        <authorList>
            <person name="Tistechok S."/>
            <person name="Samborskyy M."/>
            <person name="Roman I."/>
        </authorList>
    </citation>
    <scope>NUCLEOTIDE SEQUENCE</scope>
    <source>
        <strain evidence="2">DSM 103496</strain>
    </source>
</reference>
<evidence type="ECO:0000313" key="3">
    <source>
        <dbReference type="Proteomes" id="UP001141259"/>
    </source>
</evidence>
<comment type="caution">
    <text evidence="2">The sequence shown here is derived from an EMBL/GenBank/DDBJ whole genome shotgun (WGS) entry which is preliminary data.</text>
</comment>
<dbReference type="SUPFAM" id="SSF55729">
    <property type="entry name" value="Acyl-CoA N-acyltransferases (Nat)"/>
    <property type="match status" value="1"/>
</dbReference>
<dbReference type="Gene3D" id="3.40.630.30">
    <property type="match status" value="1"/>
</dbReference>
<protein>
    <submittedName>
        <fullName evidence="2">N-acetyltransferase</fullName>
    </submittedName>
</protein>
<dbReference type="Proteomes" id="UP001141259">
    <property type="component" value="Unassembled WGS sequence"/>
</dbReference>
<keyword evidence="3" id="KW-1185">Reference proteome</keyword>
<dbReference type="GO" id="GO:0016747">
    <property type="term" value="F:acyltransferase activity, transferring groups other than amino-acyl groups"/>
    <property type="evidence" value="ECO:0007669"/>
    <property type="project" value="InterPro"/>
</dbReference>
<dbReference type="RefSeq" id="WP_259625638.1">
    <property type="nucleotide sequence ID" value="NZ_JANYMP010000012.1"/>
</dbReference>
<dbReference type="InterPro" id="IPR000182">
    <property type="entry name" value="GNAT_dom"/>
</dbReference>
<proteinExistence type="predicted"/>
<accession>A0A9X2VRF4</accession>
<evidence type="ECO:0000259" key="1">
    <source>
        <dbReference type="PROSITE" id="PS51186"/>
    </source>
</evidence>